<dbReference type="InterPro" id="IPR025396">
    <property type="entry name" value="DUF4302"/>
</dbReference>
<protein>
    <recommendedName>
        <fullName evidence="3">DUF4302 domain-containing protein</fullName>
    </recommendedName>
</protein>
<keyword evidence="2" id="KW-1185">Reference proteome</keyword>
<name>A0ABP8AFY6_9SPHI</name>
<reference evidence="2" key="1">
    <citation type="journal article" date="2019" name="Int. J. Syst. Evol. Microbiol.">
        <title>The Global Catalogue of Microorganisms (GCM) 10K type strain sequencing project: providing services to taxonomists for standard genome sequencing and annotation.</title>
        <authorList>
            <consortium name="The Broad Institute Genomics Platform"/>
            <consortium name="The Broad Institute Genome Sequencing Center for Infectious Disease"/>
            <person name="Wu L."/>
            <person name="Ma J."/>
        </authorList>
    </citation>
    <scope>NUCLEOTIDE SEQUENCE [LARGE SCALE GENOMIC DNA]</scope>
    <source>
        <strain evidence="2">JCM 16722</strain>
    </source>
</reference>
<evidence type="ECO:0000313" key="1">
    <source>
        <dbReference type="EMBL" id="GAA4183186.1"/>
    </source>
</evidence>
<dbReference type="Proteomes" id="UP001500167">
    <property type="component" value="Unassembled WGS sequence"/>
</dbReference>
<proteinExistence type="predicted"/>
<dbReference type="EMBL" id="BAAAZK010000008">
    <property type="protein sequence ID" value="GAA4183186.1"/>
    <property type="molecule type" value="Genomic_DNA"/>
</dbReference>
<evidence type="ECO:0000313" key="2">
    <source>
        <dbReference type="Proteomes" id="UP001500167"/>
    </source>
</evidence>
<dbReference type="Pfam" id="PF14135">
    <property type="entry name" value="DUF4302"/>
    <property type="match status" value="1"/>
</dbReference>
<dbReference type="RefSeq" id="WP_346088067.1">
    <property type="nucleotide sequence ID" value="NZ_BAAAZK010000008.1"/>
</dbReference>
<dbReference type="PROSITE" id="PS51257">
    <property type="entry name" value="PROKAR_LIPOPROTEIN"/>
    <property type="match status" value="1"/>
</dbReference>
<organism evidence="1 2">
    <name type="scientific">Sphingobacterium ginsenosidimutans</name>
    <dbReference type="NCBI Taxonomy" id="687845"/>
    <lineage>
        <taxon>Bacteria</taxon>
        <taxon>Pseudomonadati</taxon>
        <taxon>Bacteroidota</taxon>
        <taxon>Sphingobacteriia</taxon>
        <taxon>Sphingobacteriales</taxon>
        <taxon>Sphingobacteriaceae</taxon>
        <taxon>Sphingobacterium</taxon>
    </lineage>
</organism>
<sequence length="445" mass="49473">MNRIFLNFLAGCLLFAVACKKDDVENVFGQKPEERISDTLTFIRNELVNAPNGWKGGFSTGAKGGFGFYFNFKNDQTVDMLSDYSTSSGNELKSSTYRVSPLFTPTLIFDTYNYITIMQDPAPDAGGAAGSGFKSDIEFLYERHNADTLFFTGKKYRQPFTLIRLSKEEQESYLNGGLNKFNTDFTNLLNNNYGFTYFDNAGGGKISLEIDYVGKMANFVYVNSSGGIDSVYQTSYYTTSSSYNLVKPVKIVDKQIRSFVIKGSAIEGESTDNTAITLKSQTSPALYSVSDAFGNSKPFKKMVSRGKVNGVDANVAIFDRVNELFKASGRTINNMYFTMTNSSSAIFYINYTSGTSTFIASATYTYRREADRIYLKRTGIDGGNNWSTRATQVKPVDDLFGDGSKELEFKFDWVFSSDSNVKLPVAAIRSVANPTNMLYGKLQIQ</sequence>
<gene>
    <name evidence="1" type="ORF">GCM10022218_41500</name>
</gene>
<accession>A0ABP8AFY6</accession>
<evidence type="ECO:0008006" key="3">
    <source>
        <dbReference type="Google" id="ProtNLM"/>
    </source>
</evidence>
<comment type="caution">
    <text evidence="1">The sequence shown here is derived from an EMBL/GenBank/DDBJ whole genome shotgun (WGS) entry which is preliminary data.</text>
</comment>